<name>A0AAF0DY19_9BASI</name>
<dbReference type="EMBL" id="CP119934">
    <property type="protein sequence ID" value="WFD02296.1"/>
    <property type="molecule type" value="Genomic_DNA"/>
</dbReference>
<evidence type="ECO:0000313" key="13">
    <source>
        <dbReference type="Proteomes" id="UP001214603"/>
    </source>
</evidence>
<evidence type="ECO:0000256" key="2">
    <source>
        <dbReference type="ARBA" id="ARBA00004496"/>
    </source>
</evidence>
<dbReference type="Pfam" id="PF05786">
    <property type="entry name" value="Cnd2"/>
    <property type="match status" value="2"/>
</dbReference>
<dbReference type="GO" id="GO:0005737">
    <property type="term" value="C:cytoplasm"/>
    <property type="evidence" value="ECO:0007669"/>
    <property type="project" value="UniProtKB-SubCell"/>
</dbReference>
<comment type="similarity">
    <text evidence="3">Belongs to the CND2 (condensin subunit 2) family.</text>
</comment>
<feature type="compositionally biased region" description="Polar residues" evidence="11">
    <location>
        <begin position="195"/>
        <end position="205"/>
    </location>
</feature>
<proteinExistence type="inferred from homology"/>
<dbReference type="GO" id="GO:0000796">
    <property type="term" value="C:condensin complex"/>
    <property type="evidence" value="ECO:0007669"/>
    <property type="project" value="InterPro"/>
</dbReference>
<keyword evidence="6" id="KW-0963">Cytoplasm</keyword>
<protein>
    <recommendedName>
        <fullName evidence="4">Condensin complex subunit 2</fullName>
    </recommendedName>
</protein>
<evidence type="ECO:0000256" key="10">
    <source>
        <dbReference type="ARBA" id="ARBA00023306"/>
    </source>
</evidence>
<reference evidence="12" key="1">
    <citation type="submission" date="2023-03" db="EMBL/GenBank/DDBJ databases">
        <title>Mating type loci evolution in Malassezia.</title>
        <authorList>
            <person name="Coelho M.A."/>
        </authorList>
    </citation>
    <scope>NUCLEOTIDE SEQUENCE</scope>
    <source>
        <strain evidence="12">CBS 7876</strain>
    </source>
</reference>
<evidence type="ECO:0000256" key="9">
    <source>
        <dbReference type="ARBA" id="ARBA00023067"/>
    </source>
</evidence>
<evidence type="ECO:0000256" key="7">
    <source>
        <dbReference type="ARBA" id="ARBA00022618"/>
    </source>
</evidence>
<organism evidence="12 13">
    <name type="scientific">Malassezia obtusa</name>
    <dbReference type="NCBI Taxonomy" id="76774"/>
    <lineage>
        <taxon>Eukaryota</taxon>
        <taxon>Fungi</taxon>
        <taxon>Dikarya</taxon>
        <taxon>Basidiomycota</taxon>
        <taxon>Ustilaginomycotina</taxon>
        <taxon>Malasseziomycetes</taxon>
        <taxon>Malasseziales</taxon>
        <taxon>Malasseziaceae</taxon>
        <taxon>Malassezia</taxon>
    </lineage>
</organism>
<feature type="region of interest" description="Disordered" evidence="11">
    <location>
        <begin position="365"/>
        <end position="390"/>
    </location>
</feature>
<dbReference type="GO" id="GO:0051301">
    <property type="term" value="P:cell division"/>
    <property type="evidence" value="ECO:0007669"/>
    <property type="project" value="UniProtKB-KW"/>
</dbReference>
<dbReference type="InterPro" id="IPR022816">
    <property type="entry name" value="Condensin_barren_su2"/>
</dbReference>
<dbReference type="PIRSF" id="PIRSF017126">
    <property type="entry name" value="Condensin_H"/>
    <property type="match status" value="1"/>
</dbReference>
<feature type="compositionally biased region" description="Acidic residues" evidence="11">
    <location>
        <begin position="66"/>
        <end position="77"/>
    </location>
</feature>
<evidence type="ECO:0000256" key="1">
    <source>
        <dbReference type="ARBA" id="ARBA00004286"/>
    </source>
</evidence>
<feature type="compositionally biased region" description="Basic residues" evidence="11">
    <location>
        <begin position="81"/>
        <end position="90"/>
    </location>
</feature>
<sequence length="642" mass="69798">MSLLRSESGDGSINFQKASCTLDGCVKVWTSRVDSVMAETGRLLSGLQDEDETLGQDTSETADQAASDEEGEGDEEDASRPARKSRRARKATLAKNFSQLQVKRFDLEFSVDPLFKKTSADFDEGGAGGLLMNHLHVDDTMKVVFDSSDVADTKDTDEDGGGASEPAPPVEGVGDEAEADAAHEPTSEPADVSMGSGTDEGTSTFPLDAVRSMLLEAANVDLSAIPATEQLDAVLQSRVLCPTLASFAFSSGNDAQLPLLQDLEQADEDMPDMPELDMAMDTDDQYDGPQELDFFDGPEALGGGGGDEDREYGVAFAHPTDEHPTAPTSQGDHDMLFDYFDNRIKKNWAGPEHWKMSRLNVAASAQRERRAGSVAPSETDRPRRRKEAQTIDFLAPDQDKPAQVLFAPSASAASISMTRAARADTSTHLLPEDQHFNSKRLLRLFLKPKATILLQQRRERSALDDEWATPAGGDDDGFAPDLFQDADPYDEVLPPAAFDAPEPDLDESDDEGLALDTLRRVRPEYIEHAKRAKQVDIKKLKDNIWERLHLAEGTRDATSFGHVLEELPAVYPKARLEEISTSFCFICLLHLANEEGLALAAPAPARVVPTDEDDDALGAPADDAPVGRLDQLEVRRDEAVAA</sequence>
<evidence type="ECO:0000256" key="3">
    <source>
        <dbReference type="ARBA" id="ARBA00009471"/>
    </source>
</evidence>
<evidence type="ECO:0000256" key="5">
    <source>
        <dbReference type="ARBA" id="ARBA00022454"/>
    </source>
</evidence>
<feature type="region of interest" description="Disordered" evidence="11">
    <location>
        <begin position="151"/>
        <end position="205"/>
    </location>
</feature>
<dbReference type="GO" id="GO:0007076">
    <property type="term" value="P:mitotic chromosome condensation"/>
    <property type="evidence" value="ECO:0007669"/>
    <property type="project" value="InterPro"/>
</dbReference>
<comment type="subcellular location">
    <subcellularLocation>
        <location evidence="1">Chromosome</location>
    </subcellularLocation>
    <subcellularLocation>
        <location evidence="2">Cytoplasm</location>
    </subcellularLocation>
</comment>
<evidence type="ECO:0000313" key="12">
    <source>
        <dbReference type="EMBL" id="WFD02296.1"/>
    </source>
</evidence>
<evidence type="ECO:0000256" key="11">
    <source>
        <dbReference type="SAM" id="MobiDB-lite"/>
    </source>
</evidence>
<feature type="region of interest" description="Disordered" evidence="11">
    <location>
        <begin position="608"/>
        <end position="628"/>
    </location>
</feature>
<feature type="region of interest" description="Disordered" evidence="11">
    <location>
        <begin position="44"/>
        <end position="90"/>
    </location>
</feature>
<accession>A0AAF0DY19</accession>
<dbReference type="PANTHER" id="PTHR13108">
    <property type="entry name" value="CONDENSIN COMPLEX SUBUNIT 2"/>
    <property type="match status" value="1"/>
</dbReference>
<keyword evidence="5" id="KW-0158">Chromosome</keyword>
<keyword evidence="8" id="KW-0498">Mitosis</keyword>
<dbReference type="AlphaFoldDB" id="A0AAF0DY19"/>
<keyword evidence="7" id="KW-0132">Cell division</keyword>
<keyword evidence="9" id="KW-0226">DNA condensation</keyword>
<keyword evidence="13" id="KW-1185">Reference proteome</keyword>
<dbReference type="PANTHER" id="PTHR13108:SF9">
    <property type="entry name" value="CONDENSIN COMPLEX SUBUNIT 2"/>
    <property type="match status" value="1"/>
</dbReference>
<evidence type="ECO:0000256" key="4">
    <source>
        <dbReference type="ARBA" id="ARBA00016065"/>
    </source>
</evidence>
<gene>
    <name evidence="12" type="ORF">MOBT1_000978</name>
</gene>
<evidence type="ECO:0000256" key="6">
    <source>
        <dbReference type="ARBA" id="ARBA00022490"/>
    </source>
</evidence>
<dbReference type="GO" id="GO:0003682">
    <property type="term" value="F:chromatin binding"/>
    <property type="evidence" value="ECO:0007669"/>
    <property type="project" value="TreeGrafter"/>
</dbReference>
<evidence type="ECO:0000256" key="8">
    <source>
        <dbReference type="ARBA" id="ARBA00022776"/>
    </source>
</evidence>
<dbReference type="Proteomes" id="UP001214603">
    <property type="component" value="Chromosome 1"/>
</dbReference>
<keyword evidence="10" id="KW-0131">Cell cycle</keyword>